<comment type="similarity">
    <text evidence="2 8">Belongs to the Mediator complex subunit 31 family.</text>
</comment>
<evidence type="ECO:0000256" key="9">
    <source>
        <dbReference type="SAM" id="MobiDB-lite"/>
    </source>
</evidence>
<dbReference type="GO" id="GO:0006355">
    <property type="term" value="P:regulation of DNA-templated transcription"/>
    <property type="evidence" value="ECO:0007669"/>
    <property type="project" value="InterPro"/>
</dbReference>
<reference evidence="11" key="1">
    <citation type="journal article" date="2015" name="J. Biotechnol.">
        <title>The structure of the Cyberlindnera jadinii genome and its relation to Candida utilis analyzed by the occurrence of single nucleotide polymorphisms.</title>
        <authorList>
            <person name="Rupp O."/>
            <person name="Brinkrolf K."/>
            <person name="Buerth C."/>
            <person name="Kunigo M."/>
            <person name="Schneider J."/>
            <person name="Jaenicke S."/>
            <person name="Goesmann A."/>
            <person name="Puehler A."/>
            <person name="Jaeger K.-E."/>
            <person name="Ernst J.F."/>
        </authorList>
    </citation>
    <scope>NUCLEOTIDE SEQUENCE [LARGE SCALE GENOMIC DNA]</scope>
    <source>
        <strain evidence="11">ATCC 18201 / CBS 1600 / BCRC 20928 / JCM 3617 / NBRC 0987 / NRRL Y-1542</strain>
    </source>
</reference>
<evidence type="ECO:0000256" key="7">
    <source>
        <dbReference type="ARBA" id="ARBA00023242"/>
    </source>
</evidence>
<comment type="subcellular location">
    <subcellularLocation>
        <location evidence="1 8">Nucleus</location>
    </subcellularLocation>
</comment>
<sequence>MEEPQPAPTRWEVELEFVQALANLQYLNFLAQNKYLEKEEFLNYLKYLEYWREPQYAKHLVYPNCLHVLTLLQSAHFREQILRQDTAAVLMNDMVNRWKEPQTMFAATPISEKKTGDVASVPETKADEEAGDEAGGQHNGTAETAVPSIVVNGNDSSGSTSNDVSTAEPQSTEAMQ</sequence>
<dbReference type="AlphaFoldDB" id="A0A0H5C6P4"/>
<comment type="function">
    <text evidence="8">Component of the Mediator complex, a coactivator involved in the regulated transcription of nearly all RNA polymerase II-dependent genes. Mediator functions as a bridge to convey information from gene-specific regulatory proteins to the basal RNA polymerase II transcription machinery. Mediator is recruited to promoters by direct interactions with regulatory proteins and serves as a scaffold for the assembly of a functional preinitiation complex with RNA polymerase II and the general transcription factors.</text>
</comment>
<evidence type="ECO:0000256" key="5">
    <source>
        <dbReference type="ARBA" id="ARBA00023159"/>
    </source>
</evidence>
<evidence type="ECO:0000256" key="1">
    <source>
        <dbReference type="ARBA" id="ARBA00004123"/>
    </source>
</evidence>
<evidence type="ECO:0000256" key="4">
    <source>
        <dbReference type="ARBA" id="ARBA00023015"/>
    </source>
</evidence>
<name>A0A0H5C6P4_CYBJN</name>
<feature type="region of interest" description="Disordered" evidence="9">
    <location>
        <begin position="109"/>
        <end position="176"/>
    </location>
</feature>
<feature type="compositionally biased region" description="Polar residues" evidence="9">
    <location>
        <begin position="167"/>
        <end position="176"/>
    </location>
</feature>
<gene>
    <name evidence="10" type="primary">SOH1</name>
    <name evidence="10" type="ORF">BN1211_4551</name>
</gene>
<dbReference type="Pfam" id="PF05669">
    <property type="entry name" value="Med31"/>
    <property type="match status" value="1"/>
</dbReference>
<evidence type="ECO:0000256" key="3">
    <source>
        <dbReference type="ARBA" id="ARBA00019660"/>
    </source>
</evidence>
<dbReference type="GO" id="GO:0016592">
    <property type="term" value="C:mediator complex"/>
    <property type="evidence" value="ECO:0007669"/>
    <property type="project" value="InterPro"/>
</dbReference>
<keyword evidence="6 8" id="KW-0804">Transcription</keyword>
<evidence type="ECO:0000256" key="8">
    <source>
        <dbReference type="RuleBase" id="RU364129"/>
    </source>
</evidence>
<dbReference type="InterPro" id="IPR038089">
    <property type="entry name" value="Med31_sf"/>
</dbReference>
<dbReference type="Proteomes" id="UP000038830">
    <property type="component" value="Unassembled WGS sequence"/>
</dbReference>
<dbReference type="GO" id="GO:0003712">
    <property type="term" value="F:transcription coregulator activity"/>
    <property type="evidence" value="ECO:0007669"/>
    <property type="project" value="InterPro"/>
</dbReference>
<evidence type="ECO:0000256" key="2">
    <source>
        <dbReference type="ARBA" id="ARBA00006378"/>
    </source>
</evidence>
<feature type="compositionally biased region" description="Low complexity" evidence="9">
    <location>
        <begin position="150"/>
        <end position="166"/>
    </location>
</feature>
<proteinExistence type="inferred from homology"/>
<evidence type="ECO:0000256" key="6">
    <source>
        <dbReference type="ARBA" id="ARBA00023163"/>
    </source>
</evidence>
<keyword evidence="5 8" id="KW-0010">Activator</keyword>
<accession>A0A0H5C6P4</accession>
<protein>
    <recommendedName>
        <fullName evidence="3 8">Mediator of RNA polymerase II transcription subunit 31</fullName>
    </recommendedName>
</protein>
<evidence type="ECO:0000313" key="11">
    <source>
        <dbReference type="Proteomes" id="UP000038830"/>
    </source>
</evidence>
<dbReference type="InterPro" id="IPR008831">
    <property type="entry name" value="Mediator_Med31"/>
</dbReference>
<dbReference type="PANTHER" id="PTHR13186">
    <property type="entry name" value="MEDIATOR OF RNA POLYMERASE II TRANSCRIPTION SUBUNIT 31"/>
    <property type="match status" value="1"/>
</dbReference>
<dbReference type="EMBL" id="CDQK01000005">
    <property type="protein sequence ID" value="CEP23870.1"/>
    <property type="molecule type" value="Genomic_DNA"/>
</dbReference>
<evidence type="ECO:0000313" key="10">
    <source>
        <dbReference type="EMBL" id="CEP23870.1"/>
    </source>
</evidence>
<comment type="subunit">
    <text evidence="8">Component of the Mediator complex.</text>
</comment>
<dbReference type="Gene3D" id="1.10.10.1340">
    <property type="entry name" value="Mediator of RNA polymerase II, submodule Med31 (Soh1)"/>
    <property type="match status" value="1"/>
</dbReference>
<keyword evidence="7 8" id="KW-0539">Nucleus</keyword>
<keyword evidence="4 8" id="KW-0805">Transcription regulation</keyword>
<organism evidence="10 11">
    <name type="scientific">Cyberlindnera jadinii (strain ATCC 18201 / CBS 1600 / BCRC 20928 / JCM 3617 / NBRC 0987 / NRRL Y-1542)</name>
    <name type="common">Torula yeast</name>
    <name type="synonym">Candida utilis</name>
    <dbReference type="NCBI Taxonomy" id="983966"/>
    <lineage>
        <taxon>Eukaryota</taxon>
        <taxon>Fungi</taxon>
        <taxon>Dikarya</taxon>
        <taxon>Ascomycota</taxon>
        <taxon>Saccharomycotina</taxon>
        <taxon>Saccharomycetes</taxon>
        <taxon>Phaffomycetales</taxon>
        <taxon>Phaffomycetaceae</taxon>
        <taxon>Cyberlindnera</taxon>
    </lineage>
</organism>